<dbReference type="EMBL" id="CP011542">
    <property type="protein sequence ID" value="AKK06285.1"/>
    <property type="molecule type" value="Genomic_DNA"/>
</dbReference>
<dbReference type="SUPFAM" id="SSF51161">
    <property type="entry name" value="Trimeric LpxA-like enzymes"/>
    <property type="match status" value="1"/>
</dbReference>
<proteinExistence type="predicted"/>
<keyword evidence="2" id="KW-1185">Reference proteome</keyword>
<dbReference type="OrthoDB" id="4390846at2"/>
<evidence type="ECO:0000313" key="2">
    <source>
        <dbReference type="Proteomes" id="UP000035199"/>
    </source>
</evidence>
<name>A0A0G3H0K2_9CORY</name>
<dbReference type="STRING" id="571915.CMUST_09845"/>
<accession>A0A0G3H0K2</accession>
<protein>
    <submittedName>
        <fullName evidence="1">Uncharacterized protein</fullName>
    </submittedName>
</protein>
<reference evidence="1 2" key="1">
    <citation type="journal article" date="2015" name="Genome Announc.">
        <title>Complete Genome Sequence of the Type Strain Corynebacterium mustelae DSM 45274, Isolated from Various Tissues of a Male Ferret with Lethal Sepsis.</title>
        <authorList>
            <person name="Ruckert C."/>
            <person name="Eimer J."/>
            <person name="Winkler A."/>
            <person name="Tauch A."/>
        </authorList>
    </citation>
    <scope>NUCLEOTIDE SEQUENCE [LARGE SCALE GENOMIC DNA]</scope>
    <source>
        <strain evidence="1 2">DSM 45274</strain>
    </source>
</reference>
<dbReference type="PATRIC" id="fig|571915.4.peg.2086"/>
<dbReference type="RefSeq" id="WP_047262340.1">
    <property type="nucleotide sequence ID" value="NZ_CP011542.1"/>
</dbReference>
<dbReference type="KEGG" id="cmv:CMUST_09845"/>
<evidence type="ECO:0000313" key="1">
    <source>
        <dbReference type="EMBL" id="AKK06285.1"/>
    </source>
</evidence>
<dbReference type="InterPro" id="IPR011004">
    <property type="entry name" value="Trimer_LpxA-like_sf"/>
</dbReference>
<dbReference type="Gene3D" id="2.160.10.10">
    <property type="entry name" value="Hexapeptide repeat proteins"/>
    <property type="match status" value="1"/>
</dbReference>
<organism evidence="1 2">
    <name type="scientific">Corynebacterium mustelae</name>
    <dbReference type="NCBI Taxonomy" id="571915"/>
    <lineage>
        <taxon>Bacteria</taxon>
        <taxon>Bacillati</taxon>
        <taxon>Actinomycetota</taxon>
        <taxon>Actinomycetes</taxon>
        <taxon>Mycobacteriales</taxon>
        <taxon>Corynebacteriaceae</taxon>
        <taxon>Corynebacterium</taxon>
    </lineage>
</organism>
<dbReference type="Proteomes" id="UP000035199">
    <property type="component" value="Chromosome"/>
</dbReference>
<reference evidence="2" key="2">
    <citation type="submission" date="2015-05" db="EMBL/GenBank/DDBJ databases">
        <title>Complete genome sequence of Corynebacterium mustelae DSM 45274, isolated from various tissues of a male ferret with lethal sepsis.</title>
        <authorList>
            <person name="Ruckert C."/>
            <person name="Albersmeier A."/>
            <person name="Winkler A."/>
            <person name="Tauch A."/>
        </authorList>
    </citation>
    <scope>NUCLEOTIDE SEQUENCE [LARGE SCALE GENOMIC DNA]</scope>
    <source>
        <strain evidence="2">DSM 45274</strain>
    </source>
</reference>
<dbReference type="AlphaFoldDB" id="A0A0G3H0K2"/>
<sequence length="268" mass="28986">MAKDNEKALHYELTSETKLNSEGVQLFRIRATRDIPAHDVKKGDVGGWVSSTHVSSDKPRIGKNAWVAEDAEAWENARITGHAYVGGEARACGKARIKGHATVGECALVAGRALVAGKTKVWGDAVIDGHARIRGESFISEGAWVSGHARVEDSTVQDSSIFGRAVVKESRCGAKARISGNAFVHGTVVDFACLSKNAHVESCEDFILLGPFGKQAHHVTAFQTEGWADRAAETETVLREIMMDPINCQLVYAAHRALQARIRRSASK</sequence>
<gene>
    <name evidence="1" type="ORF">CMUST_09845</name>
</gene>